<dbReference type="EMBL" id="FUYZ01000011">
    <property type="protein sequence ID" value="SKC06174.1"/>
    <property type="molecule type" value="Genomic_DNA"/>
</dbReference>
<dbReference type="SUPFAM" id="SSF55729">
    <property type="entry name" value="Acyl-CoA N-acyltransferases (Nat)"/>
    <property type="match status" value="1"/>
</dbReference>
<dbReference type="GO" id="GO:0008999">
    <property type="term" value="F:protein-N-terminal-alanine acetyltransferase activity"/>
    <property type="evidence" value="ECO:0007669"/>
    <property type="project" value="TreeGrafter"/>
</dbReference>
<keyword evidence="3" id="KW-1185">Reference proteome</keyword>
<dbReference type="OrthoDB" id="9811523at2"/>
<dbReference type="InterPro" id="IPR016181">
    <property type="entry name" value="Acyl_CoA_acyltransferase"/>
</dbReference>
<evidence type="ECO:0000313" key="2">
    <source>
        <dbReference type="EMBL" id="SKC06174.1"/>
    </source>
</evidence>
<dbReference type="STRING" id="619805.SAMN05660477_02723"/>
<dbReference type="PROSITE" id="PS51186">
    <property type="entry name" value="GNAT"/>
    <property type="match status" value="1"/>
</dbReference>
<feature type="domain" description="N-acetyltransferase" evidence="1">
    <location>
        <begin position="13"/>
        <end position="176"/>
    </location>
</feature>
<reference evidence="2 3" key="1">
    <citation type="submission" date="2017-02" db="EMBL/GenBank/DDBJ databases">
        <authorList>
            <person name="Peterson S.W."/>
        </authorList>
    </citation>
    <scope>NUCLEOTIDE SEQUENCE [LARGE SCALE GENOMIC DNA]</scope>
    <source>
        <strain evidence="2 3">DSM 22323</strain>
    </source>
</reference>
<dbReference type="PANTHER" id="PTHR43792">
    <property type="entry name" value="GNAT FAMILY, PUTATIVE (AFU_ORTHOLOGUE AFUA_3G00765)-RELATED-RELATED"/>
    <property type="match status" value="1"/>
</dbReference>
<keyword evidence="2" id="KW-0808">Transferase</keyword>
<gene>
    <name evidence="2" type="ORF">SAMN05660477_02723</name>
</gene>
<dbReference type="InterPro" id="IPR051531">
    <property type="entry name" value="N-acetyltransferase"/>
</dbReference>
<dbReference type="AlphaFoldDB" id="A0A1T5GCK6"/>
<sequence length="180" mass="21272">MTENNPILQTERLIIRPVEDSDIDFVYKAFSNPKVTKFLTVSYPDLEATKEQMEWYKHLKNKKLGYWWVICDKNSEKKLGACGFSNHQKNHQKTEAGYWLLPENWGKGYIAEAFGEICKYAFENLSLNRIECIIEPENSNSKKIMDKLNFQLEGRLRQAEKVDDDFVDIEYYSLLKQDFH</sequence>
<evidence type="ECO:0000259" key="1">
    <source>
        <dbReference type="PROSITE" id="PS51186"/>
    </source>
</evidence>
<protein>
    <submittedName>
        <fullName evidence="2">Ribosomal-protein-alanine N-acetyltransferase</fullName>
    </submittedName>
</protein>
<organism evidence="2 3">
    <name type="scientific">Soonwooa buanensis</name>
    <dbReference type="NCBI Taxonomy" id="619805"/>
    <lineage>
        <taxon>Bacteria</taxon>
        <taxon>Pseudomonadati</taxon>
        <taxon>Bacteroidota</taxon>
        <taxon>Flavobacteriia</taxon>
        <taxon>Flavobacteriales</taxon>
        <taxon>Weeksellaceae</taxon>
        <taxon>Chryseobacterium group</taxon>
        <taxon>Soonwooa</taxon>
    </lineage>
</organism>
<dbReference type="InterPro" id="IPR000182">
    <property type="entry name" value="GNAT_dom"/>
</dbReference>
<evidence type="ECO:0000313" key="3">
    <source>
        <dbReference type="Proteomes" id="UP000191112"/>
    </source>
</evidence>
<dbReference type="Gene3D" id="3.40.630.30">
    <property type="match status" value="1"/>
</dbReference>
<dbReference type="PANTHER" id="PTHR43792:SF9">
    <property type="entry name" value="RIBOSOMAL-PROTEIN-ALANINE ACETYLTRANSFERASE"/>
    <property type="match status" value="1"/>
</dbReference>
<dbReference type="GO" id="GO:0005737">
    <property type="term" value="C:cytoplasm"/>
    <property type="evidence" value="ECO:0007669"/>
    <property type="project" value="TreeGrafter"/>
</dbReference>
<accession>A0A1T5GCK6</accession>
<name>A0A1T5GCK6_9FLAO</name>
<proteinExistence type="predicted"/>
<dbReference type="RefSeq" id="WP_079667907.1">
    <property type="nucleotide sequence ID" value="NZ_FUYZ01000011.1"/>
</dbReference>
<dbReference type="Pfam" id="PF13302">
    <property type="entry name" value="Acetyltransf_3"/>
    <property type="match status" value="1"/>
</dbReference>
<dbReference type="Proteomes" id="UP000191112">
    <property type="component" value="Unassembled WGS sequence"/>
</dbReference>